<reference evidence="2 3" key="1">
    <citation type="submission" date="2020-04" db="EMBL/GenBank/DDBJ databases">
        <title>Description of novel Gluconacetobacter.</title>
        <authorList>
            <person name="Sombolestani A."/>
        </authorList>
    </citation>
    <scope>NUCLEOTIDE SEQUENCE [LARGE SCALE GENOMIC DNA]</scope>
    <source>
        <strain evidence="2 3">LMG 27802</strain>
    </source>
</reference>
<feature type="domain" description="Dimethylamine monooxygenase subunit DmmA-like C-terminal" evidence="1">
    <location>
        <begin position="124"/>
        <end position="167"/>
    </location>
</feature>
<dbReference type="AlphaFoldDB" id="A0A7W4K7J4"/>
<gene>
    <name evidence="2" type="ORF">HLH28_09585</name>
</gene>
<name>A0A7W4K7J4_9PROT</name>
<evidence type="ECO:0000313" key="2">
    <source>
        <dbReference type="EMBL" id="MBB2201824.1"/>
    </source>
</evidence>
<organism evidence="2 3">
    <name type="scientific">Gluconacetobacter tumulisoli</name>
    <dbReference type="NCBI Taxonomy" id="1286189"/>
    <lineage>
        <taxon>Bacteria</taxon>
        <taxon>Pseudomonadati</taxon>
        <taxon>Pseudomonadota</taxon>
        <taxon>Alphaproteobacteria</taxon>
        <taxon>Acetobacterales</taxon>
        <taxon>Acetobacteraceae</taxon>
        <taxon>Gluconacetobacter</taxon>
    </lineage>
</organism>
<dbReference type="Proteomes" id="UP000578030">
    <property type="component" value="Unassembled WGS sequence"/>
</dbReference>
<dbReference type="Pfam" id="PF22289">
    <property type="entry name" value="DmmA-like_C"/>
    <property type="match status" value="1"/>
</dbReference>
<comment type="caution">
    <text evidence="2">The sequence shown here is derived from an EMBL/GenBank/DDBJ whole genome shotgun (WGS) entry which is preliminary data.</text>
</comment>
<accession>A0A7W4K7J4</accession>
<dbReference type="RefSeq" id="WP_182958179.1">
    <property type="nucleotide sequence ID" value="NZ_JABEQM010000006.1"/>
</dbReference>
<evidence type="ECO:0000313" key="3">
    <source>
        <dbReference type="Proteomes" id="UP000578030"/>
    </source>
</evidence>
<keyword evidence="3" id="KW-1185">Reference proteome</keyword>
<dbReference type="EMBL" id="JABEQM010000006">
    <property type="protein sequence ID" value="MBB2201824.1"/>
    <property type="molecule type" value="Genomic_DNA"/>
</dbReference>
<dbReference type="NCBIfam" id="NF041259">
    <property type="entry name" value="mono_DmmA_fam"/>
    <property type="match status" value="1"/>
</dbReference>
<dbReference type="InterPro" id="IPR048037">
    <property type="entry name" value="DmmA-like_C"/>
</dbReference>
<proteinExistence type="predicted"/>
<sequence length="181" mass="19292">MLNASSLLPVGPLRFDEGGRRHLFVRQAPQLSVPSGPVPTAMTTWTVGGDSRVLPDPSEHEQFFRSAAHLLDRLAWRLATERVGLRLYAAGDDTFLSAVALTGDAAGMTGEEMYLAPPVQGGRRVICIHCSTMHDDVADEGLSCAGCGAVLSVRSHYSRRIGAYMGVAESAPPVGTEETGR</sequence>
<evidence type="ECO:0000259" key="1">
    <source>
        <dbReference type="Pfam" id="PF22289"/>
    </source>
</evidence>
<protein>
    <recommendedName>
        <fullName evidence="1">Dimethylamine monooxygenase subunit DmmA-like C-terminal domain-containing protein</fullName>
    </recommendedName>
</protein>